<reference evidence="7" key="2">
    <citation type="submission" date="2008-08" db="EMBL/GenBank/DDBJ databases">
        <authorList>
            <consortium name="Diatom Consortium"/>
            <person name="Grigoriev I."/>
            <person name="Grimwood J."/>
            <person name="Kuo A."/>
            <person name="Otillar R.P."/>
            <person name="Salamov A."/>
            <person name="Detter J.C."/>
            <person name="Lindquist E."/>
            <person name="Shapiro H."/>
            <person name="Lucas S."/>
            <person name="Glavina del Rio T."/>
            <person name="Pitluck S."/>
            <person name="Rokhsar D."/>
            <person name="Bowler C."/>
        </authorList>
    </citation>
    <scope>GENOME REANNOTATION</scope>
    <source>
        <strain evidence="7">CCAP 1055/1</strain>
    </source>
</reference>
<keyword evidence="3" id="KW-0539">Nucleus</keyword>
<dbReference type="SUPFAM" id="SSF46785">
    <property type="entry name" value="Winged helix' DNA-binding domain"/>
    <property type="match status" value="1"/>
</dbReference>
<dbReference type="PaxDb" id="2850-Phatr43413"/>
<dbReference type="GeneID" id="7197429"/>
<dbReference type="InParanoid" id="B7FS59"/>
<evidence type="ECO:0000313" key="7">
    <source>
        <dbReference type="Proteomes" id="UP000000759"/>
    </source>
</evidence>
<dbReference type="Gene3D" id="1.10.10.10">
    <property type="entry name" value="Winged helix-like DNA-binding domain superfamily/Winged helix DNA-binding domain"/>
    <property type="match status" value="1"/>
</dbReference>
<evidence type="ECO:0000256" key="3">
    <source>
        <dbReference type="ARBA" id="ARBA00023242"/>
    </source>
</evidence>
<dbReference type="eggNOG" id="ENOG502SYHH">
    <property type="taxonomic scope" value="Eukaryota"/>
</dbReference>
<dbReference type="OrthoDB" id="60033at2759"/>
<evidence type="ECO:0000256" key="1">
    <source>
        <dbReference type="ARBA" id="ARBA00004123"/>
    </source>
</evidence>
<dbReference type="OMA" id="NVEAICW"/>
<evidence type="ECO:0000256" key="2">
    <source>
        <dbReference type="ARBA" id="ARBA00023125"/>
    </source>
</evidence>
<sequence>MSNEDKSEAELDEMDDSKIFPQRLMEVLGDENNVEAICWLPHGRAFMIRSRSLFSERVMPRFFPRKAKYSSFTRKLNRWNFVRVSSGPELGAYYHEFFLRDKPHLAAQMFCKNARAKLAMANDPNPNVTVPAIGIRPQETLPVASPPQSVALAPSQQEISVAKPQIDATILALLQQQRSKTSLDEKIKSALYPPYAPNNVQLLERQMQILQQDLAQRFLVEQLIRSASQQQQVTQPIPMLQNQQSSNRLLQMRQLMELRLNQRQGRVPQGSRASAA</sequence>
<keyword evidence="2" id="KW-0238">DNA-binding</keyword>
<dbReference type="PANTHER" id="PTHR10015:SF206">
    <property type="entry name" value="HSF-TYPE DNA-BINDING DOMAIN-CONTAINING PROTEIN"/>
    <property type="match status" value="1"/>
</dbReference>
<dbReference type="SMART" id="SM00415">
    <property type="entry name" value="HSF"/>
    <property type="match status" value="1"/>
</dbReference>
<dbReference type="InterPro" id="IPR036390">
    <property type="entry name" value="WH_DNA-bd_sf"/>
</dbReference>
<proteinExistence type="inferred from homology"/>
<dbReference type="FunFam" id="1.10.10.10:FF:000479">
    <property type="entry name" value="Predicted protein"/>
    <property type="match status" value="1"/>
</dbReference>
<accession>B7FS59</accession>
<dbReference type="GO" id="GO:0043565">
    <property type="term" value="F:sequence-specific DNA binding"/>
    <property type="evidence" value="ECO:0007669"/>
    <property type="project" value="InterPro"/>
</dbReference>
<dbReference type="AlphaFoldDB" id="B7FS59"/>
<dbReference type="EMBL" id="CM000606">
    <property type="protein sequence ID" value="EEC50423.1"/>
    <property type="molecule type" value="Genomic_DNA"/>
</dbReference>
<reference evidence="6 7" key="1">
    <citation type="journal article" date="2008" name="Nature">
        <title>The Phaeodactylum genome reveals the evolutionary history of diatom genomes.</title>
        <authorList>
            <person name="Bowler C."/>
            <person name="Allen A.E."/>
            <person name="Badger J.H."/>
            <person name="Grimwood J."/>
            <person name="Jabbari K."/>
            <person name="Kuo A."/>
            <person name="Maheswari U."/>
            <person name="Martens C."/>
            <person name="Maumus F."/>
            <person name="Otillar R.P."/>
            <person name="Rayko E."/>
            <person name="Salamov A."/>
            <person name="Vandepoele K."/>
            <person name="Beszteri B."/>
            <person name="Gruber A."/>
            <person name="Heijde M."/>
            <person name="Katinka M."/>
            <person name="Mock T."/>
            <person name="Valentin K."/>
            <person name="Verret F."/>
            <person name="Berges J.A."/>
            <person name="Brownlee C."/>
            <person name="Cadoret J.P."/>
            <person name="Chiovitti A."/>
            <person name="Choi C.J."/>
            <person name="Coesel S."/>
            <person name="De Martino A."/>
            <person name="Detter J.C."/>
            <person name="Durkin C."/>
            <person name="Falciatore A."/>
            <person name="Fournet J."/>
            <person name="Haruta M."/>
            <person name="Huysman M.J."/>
            <person name="Jenkins B.D."/>
            <person name="Jiroutova K."/>
            <person name="Jorgensen R.E."/>
            <person name="Joubert Y."/>
            <person name="Kaplan A."/>
            <person name="Kroger N."/>
            <person name="Kroth P.G."/>
            <person name="La Roche J."/>
            <person name="Lindquist E."/>
            <person name="Lommer M."/>
            <person name="Martin-Jezequel V."/>
            <person name="Lopez P.J."/>
            <person name="Lucas S."/>
            <person name="Mangogna M."/>
            <person name="McGinnis K."/>
            <person name="Medlin L.K."/>
            <person name="Montsant A."/>
            <person name="Oudot-Le Secq M.P."/>
            <person name="Napoli C."/>
            <person name="Obornik M."/>
            <person name="Parker M.S."/>
            <person name="Petit J.L."/>
            <person name="Porcel B.M."/>
            <person name="Poulsen N."/>
            <person name="Robison M."/>
            <person name="Rychlewski L."/>
            <person name="Rynearson T.A."/>
            <person name="Schmutz J."/>
            <person name="Shapiro H."/>
            <person name="Siaut M."/>
            <person name="Stanley M."/>
            <person name="Sussman M.R."/>
            <person name="Taylor A.R."/>
            <person name="Vardi A."/>
            <person name="von Dassow P."/>
            <person name="Vyverman W."/>
            <person name="Willis A."/>
            <person name="Wyrwicz L.S."/>
            <person name="Rokhsar D.S."/>
            <person name="Weissenbach J."/>
            <person name="Armbrust E.V."/>
            <person name="Green B.R."/>
            <person name="Van de Peer Y."/>
            <person name="Grigoriev I.V."/>
        </authorList>
    </citation>
    <scope>NUCLEOTIDE SEQUENCE [LARGE SCALE GENOMIC DNA]</scope>
    <source>
        <strain evidence="6 7">CCAP 1055/1</strain>
    </source>
</reference>
<evidence type="ECO:0000259" key="5">
    <source>
        <dbReference type="SMART" id="SM00415"/>
    </source>
</evidence>
<dbReference type="RefSeq" id="XP_002177609.1">
    <property type="nucleotide sequence ID" value="XM_002177573.1"/>
</dbReference>
<comment type="subcellular location">
    <subcellularLocation>
        <location evidence="1">Nucleus</location>
    </subcellularLocation>
</comment>
<keyword evidence="7" id="KW-1185">Reference proteome</keyword>
<dbReference type="HOGENOM" id="CLU_1009942_0_0_1"/>
<dbReference type="PANTHER" id="PTHR10015">
    <property type="entry name" value="HEAT SHOCK TRANSCRIPTION FACTOR"/>
    <property type="match status" value="1"/>
</dbReference>
<dbReference type="InterPro" id="IPR000232">
    <property type="entry name" value="HSF_DNA-bd"/>
</dbReference>
<protein>
    <recommendedName>
        <fullName evidence="5">HSF-type DNA-binding domain-containing protein</fullName>
    </recommendedName>
</protein>
<name>B7FS59_PHATC</name>
<dbReference type="InterPro" id="IPR036388">
    <property type="entry name" value="WH-like_DNA-bd_sf"/>
</dbReference>
<comment type="similarity">
    <text evidence="4">Belongs to the HSF family.</text>
</comment>
<feature type="domain" description="HSF-type DNA-binding" evidence="5">
    <location>
        <begin position="16"/>
        <end position="112"/>
    </location>
</feature>
<gene>
    <name evidence="6" type="ORF">PHATRDRAFT_43413</name>
</gene>
<dbReference type="KEGG" id="pti:PHATRDRAFT_43413"/>
<dbReference type="Pfam" id="PF00447">
    <property type="entry name" value="HSF_DNA-bind"/>
    <property type="match status" value="1"/>
</dbReference>
<dbReference type="Proteomes" id="UP000000759">
    <property type="component" value="Chromosome 2"/>
</dbReference>
<dbReference type="GO" id="GO:0005634">
    <property type="term" value="C:nucleus"/>
    <property type="evidence" value="ECO:0007669"/>
    <property type="project" value="UniProtKB-SubCell"/>
</dbReference>
<organism evidence="6 7">
    <name type="scientific">Phaeodactylum tricornutum (strain CCAP 1055/1)</name>
    <dbReference type="NCBI Taxonomy" id="556484"/>
    <lineage>
        <taxon>Eukaryota</taxon>
        <taxon>Sar</taxon>
        <taxon>Stramenopiles</taxon>
        <taxon>Ochrophyta</taxon>
        <taxon>Bacillariophyta</taxon>
        <taxon>Bacillariophyceae</taxon>
        <taxon>Bacillariophycidae</taxon>
        <taxon>Naviculales</taxon>
        <taxon>Phaeodactylaceae</taxon>
        <taxon>Phaeodactylum</taxon>
    </lineage>
</organism>
<evidence type="ECO:0000313" key="6">
    <source>
        <dbReference type="EMBL" id="EEC50423.1"/>
    </source>
</evidence>
<evidence type="ECO:0000256" key="4">
    <source>
        <dbReference type="RuleBase" id="RU004020"/>
    </source>
</evidence>
<dbReference type="GO" id="GO:0003700">
    <property type="term" value="F:DNA-binding transcription factor activity"/>
    <property type="evidence" value="ECO:0007669"/>
    <property type="project" value="InterPro"/>
</dbReference>